<dbReference type="RefSeq" id="WP_315623763.1">
    <property type="nucleotide sequence ID" value="NZ_JAUHMF010000001.1"/>
</dbReference>
<feature type="repeat" description="TPR" evidence="3">
    <location>
        <begin position="1602"/>
        <end position="1635"/>
    </location>
</feature>
<dbReference type="PROSITE" id="PS50293">
    <property type="entry name" value="TPR_REGION"/>
    <property type="match status" value="1"/>
</dbReference>
<proteinExistence type="predicted"/>
<sequence length="1725" mass="195641">MLRPIYQVADNGTLKQLSQEESLKREGVALLGRLERGYRPQTLREAALIALELWRRHQESPWEQVFSNAQFELDPERWNTPLVCLWAYLESPRSLLEFLAHLPEPLCYHLNLHTILSQPLSDEEQWDYLQPLICGQPLSQQVQWPWFILQRGREELARTAAGHVIVNSKVTLESISEGDDPTLSGWIDLKERAFWLHAMALLFNLVGMPARSLEQYRKLQSLLEYWRAGVALQQIAVTPGGEDLSQADKLICSEELQDCFSTWGWEDALVFLPQSRSSWVSKGGETPPIWYEIFQLANENKRLTPEQRAIVEERLRTWLEDQDATHLQKIMIWLGKIDPSPLLRALRTLGLAEIGIIVGQRFLEITAPSEEVLLLMCDLCDQAGYYHQAVVYGLQGVVLFPTSLPLRRKLAKAYEHLSAWSQALEEWRYIVANSGSAPDCEDQMAWINCAILAGSYQEALTICQQVLEKFPDNGMAYAHLGVVLMLNGEQEEAARVLTQATLLSPHEPYPWVKLAEFYQSQGESSKAIETLRSAAIILPSSSEIHFALGKALLEQGGISEALIYLRRAYASSPNIYEINTALIETLMKLGYFEEGQSILTRALSRWPNDPQFLFINAYLQYYLGTDPRQVRALMVPLLHHRDVKPDWIWFYLKTFWREEADLLSLEHRATSEELEQARHWLQYFLAQQPEHHEAQLLLGCVYLALKMPEMAYEIFKSLENAPISFDSNKQAVLLGGLALCALLQGQPEVALAAIEDAINLCPEWPRLHALRIEALSQLGLTAAARESARDLLNRFSDHWETIEWIISYAERDQWTEGLVRGLEQATTLAPQSSLHWLRLADALEQFGQAEQAIQILVNLASQPNLEPEVVPPLSRRLYACGDYLLAARTLSRHGDGDPALDIERKLQVALLYHLAGERETARSILSQCQAQNPEWIPIKLVHAHWLVQESQTAEALTVLEDVFRHKPHVENLDTLIQDDWTREMLLRCGIEYSWGSSHFRYARLAFDSGDVEGAYVHSVQAVNLEPQKAAYRAWAALLGQAILRFGEAEALAEAAFNDLTLGTEGDQEWLVLLAVLCGEIRLDEGDWDGAQNWLEKSLTYNPNHPRVLALHIRHLAALGRWREAQDIYYQLKPVFQTARIGQLDVAEMGLEWGWLGEAALSVLDWDDGIDALKANAEQYSRIPLVHWRLAKGYLAAKMAIRWADALDISQHRPDDTLNSSLLFEQTLNILSSLTQIEAVKEWHILGECAFAPSYANIRALIGLPLNSERAIVLLTALAELKNLPGAAKVVERFEDDPWVGFYAATFLGTWAPEKGVSWALKALEVLTDFPPLMAALARSARVANSPEIALEAFDHALNLWPEEWRWLKEAAQLAVDIEDQRRAIVYLERLVKERPDEVEARITLAKLYVKVHQESLALGHLEKALQVSPEDLNVIIPYLQVMLTMGEAERVNELVQKFLEKFPAHSLLLKLGIKAALASENWELAEAMSRILVEQEGNDPEAVLLRVAYLERRLGKDEALAYLDQTILERGENSILLAEKARLISEIDGLPQALPIVQRVLDQEPNHPTMLDMAAHAYWMMGEADQAEQYALRGLQNAPEQGNLHDLMGRICAQKGQLDKALYHLGEAIRINPAHLDSYLNMARVYLQRREAYKAFEVFQQALRLAPQDYRVYHEYGLALRDYKDYAAAEAMLRRAAQLAPDNAIIKRQLGALVALNLVHHVQEA</sequence>
<dbReference type="Pfam" id="PF14559">
    <property type="entry name" value="TPR_19"/>
    <property type="match status" value="2"/>
</dbReference>
<accession>A0ABU3NJS7</accession>
<feature type="repeat" description="TPR" evidence="3">
    <location>
        <begin position="508"/>
        <end position="541"/>
    </location>
</feature>
<feature type="repeat" description="TPR" evidence="3">
    <location>
        <begin position="1398"/>
        <end position="1431"/>
    </location>
</feature>
<reference evidence="4 5" key="1">
    <citation type="submission" date="2023-07" db="EMBL/GenBank/DDBJ databases">
        <title>Novel species of Thermanaerothrix with wide hydrolytic capabilities.</title>
        <authorList>
            <person name="Zayulina K.S."/>
            <person name="Podosokorskaya O.A."/>
            <person name="Elcheninov A.G."/>
        </authorList>
    </citation>
    <scope>NUCLEOTIDE SEQUENCE [LARGE SCALE GENOMIC DNA]</scope>
    <source>
        <strain evidence="4 5">4228-RoL</strain>
    </source>
</reference>
<evidence type="ECO:0000256" key="2">
    <source>
        <dbReference type="ARBA" id="ARBA00022803"/>
    </source>
</evidence>
<dbReference type="InterPro" id="IPR011990">
    <property type="entry name" value="TPR-like_helical_dom_sf"/>
</dbReference>
<keyword evidence="2 3" id="KW-0802">TPR repeat</keyword>
<evidence type="ECO:0000313" key="4">
    <source>
        <dbReference type="EMBL" id="MDT8897113.1"/>
    </source>
</evidence>
<feature type="repeat" description="TPR" evidence="3">
    <location>
        <begin position="474"/>
        <end position="507"/>
    </location>
</feature>
<name>A0ABU3NJS7_9CHLR</name>
<keyword evidence="1" id="KW-0677">Repeat</keyword>
<dbReference type="SUPFAM" id="SSF48452">
    <property type="entry name" value="TPR-like"/>
    <property type="match status" value="7"/>
</dbReference>
<feature type="repeat" description="TPR" evidence="3">
    <location>
        <begin position="542"/>
        <end position="575"/>
    </location>
</feature>
<protein>
    <submittedName>
        <fullName evidence="4">Tetratricopeptide repeat protein</fullName>
    </submittedName>
</protein>
<dbReference type="Gene3D" id="1.25.40.10">
    <property type="entry name" value="Tetratricopeptide repeat domain"/>
    <property type="match status" value="6"/>
</dbReference>
<dbReference type="SMART" id="SM00028">
    <property type="entry name" value="TPR"/>
    <property type="match status" value="14"/>
</dbReference>
<dbReference type="EMBL" id="JAUHMF010000001">
    <property type="protein sequence ID" value="MDT8897113.1"/>
    <property type="molecule type" value="Genomic_DNA"/>
</dbReference>
<evidence type="ECO:0000256" key="3">
    <source>
        <dbReference type="PROSITE-ProRule" id="PRU00339"/>
    </source>
</evidence>
<dbReference type="PANTHER" id="PTHR45586:SF1">
    <property type="entry name" value="LIPOPOLYSACCHARIDE ASSEMBLY PROTEIN B"/>
    <property type="match status" value="1"/>
</dbReference>
<evidence type="ECO:0000313" key="5">
    <source>
        <dbReference type="Proteomes" id="UP001254165"/>
    </source>
</evidence>
<dbReference type="PANTHER" id="PTHR45586">
    <property type="entry name" value="TPR REPEAT-CONTAINING PROTEIN PA4667"/>
    <property type="match status" value="1"/>
</dbReference>
<dbReference type="InterPro" id="IPR019734">
    <property type="entry name" value="TPR_rpt"/>
</dbReference>
<dbReference type="PROSITE" id="PS50005">
    <property type="entry name" value="TPR"/>
    <property type="match status" value="7"/>
</dbReference>
<feature type="repeat" description="TPR" evidence="3">
    <location>
        <begin position="1670"/>
        <end position="1703"/>
    </location>
</feature>
<evidence type="ECO:0000256" key="1">
    <source>
        <dbReference type="ARBA" id="ARBA00022737"/>
    </source>
</evidence>
<dbReference type="Pfam" id="PF13181">
    <property type="entry name" value="TPR_8"/>
    <property type="match status" value="1"/>
</dbReference>
<dbReference type="Proteomes" id="UP001254165">
    <property type="component" value="Unassembled WGS sequence"/>
</dbReference>
<dbReference type="InterPro" id="IPR051012">
    <property type="entry name" value="CellSynth/LPSAsmb/PSIAsmb"/>
</dbReference>
<gene>
    <name evidence="4" type="ORF">QYE77_02460</name>
</gene>
<feature type="repeat" description="TPR" evidence="3">
    <location>
        <begin position="1636"/>
        <end position="1669"/>
    </location>
</feature>
<dbReference type="Pfam" id="PF13432">
    <property type="entry name" value="TPR_16"/>
    <property type="match status" value="1"/>
</dbReference>
<dbReference type="Pfam" id="PF13414">
    <property type="entry name" value="TPR_11"/>
    <property type="match status" value="1"/>
</dbReference>
<organism evidence="4 5">
    <name type="scientific">Thermanaerothrix solaris</name>
    <dbReference type="NCBI Taxonomy" id="3058434"/>
    <lineage>
        <taxon>Bacteria</taxon>
        <taxon>Bacillati</taxon>
        <taxon>Chloroflexota</taxon>
        <taxon>Anaerolineae</taxon>
        <taxon>Anaerolineales</taxon>
        <taxon>Anaerolineaceae</taxon>
        <taxon>Thermanaerothrix</taxon>
    </lineage>
</organism>
<keyword evidence="5" id="KW-1185">Reference proteome</keyword>
<comment type="caution">
    <text evidence="4">The sequence shown here is derived from an EMBL/GenBank/DDBJ whole genome shotgun (WGS) entry which is preliminary data.</text>
</comment>